<protein>
    <recommendedName>
        <fullName evidence="1">Phytase-like domain-containing protein</fullName>
    </recommendedName>
</protein>
<evidence type="ECO:0000313" key="3">
    <source>
        <dbReference type="Proteomes" id="UP000199286"/>
    </source>
</evidence>
<accession>A0A1H3F641</accession>
<dbReference type="Proteomes" id="UP000199286">
    <property type="component" value="Unassembled WGS sequence"/>
</dbReference>
<keyword evidence="3" id="KW-1185">Reference proteome</keyword>
<dbReference type="AlphaFoldDB" id="A0A1H3F641"/>
<dbReference type="STRING" id="321339.SAMN05444340_101218"/>
<dbReference type="InterPro" id="IPR027372">
    <property type="entry name" value="Phytase-like_dom"/>
</dbReference>
<reference evidence="2 3" key="1">
    <citation type="submission" date="2016-10" db="EMBL/GenBank/DDBJ databases">
        <authorList>
            <person name="de Groot N.N."/>
        </authorList>
    </citation>
    <scope>NUCLEOTIDE SEQUENCE [LARGE SCALE GENOMIC DNA]</scope>
    <source>
        <strain evidence="2 3">DSM 26880</strain>
    </source>
</reference>
<dbReference type="InterPro" id="IPR014567">
    <property type="entry name" value="UCP031900"/>
</dbReference>
<proteinExistence type="predicted"/>
<evidence type="ECO:0000313" key="2">
    <source>
        <dbReference type="EMBL" id="SDX86442.1"/>
    </source>
</evidence>
<dbReference type="Gene3D" id="2.120.10.30">
    <property type="entry name" value="TolB, C-terminal domain"/>
    <property type="match status" value="1"/>
</dbReference>
<dbReference type="Pfam" id="PF13449">
    <property type="entry name" value="Phytase-like"/>
    <property type="match status" value="1"/>
</dbReference>
<dbReference type="SUPFAM" id="SSF63829">
    <property type="entry name" value="Calcium-dependent phosphotriesterase"/>
    <property type="match status" value="1"/>
</dbReference>
<dbReference type="RefSeq" id="WP_177177791.1">
    <property type="nucleotide sequence ID" value="NZ_FNPF01000001.1"/>
</dbReference>
<feature type="domain" description="Phytase-like" evidence="1">
    <location>
        <begin position="48"/>
        <end position="286"/>
    </location>
</feature>
<name>A0A1H3F641_9RHOB</name>
<evidence type="ECO:0000259" key="1">
    <source>
        <dbReference type="Pfam" id="PF13449"/>
    </source>
</evidence>
<dbReference type="EMBL" id="FNPF01000001">
    <property type="protein sequence ID" value="SDX86442.1"/>
    <property type="molecule type" value="Genomic_DNA"/>
</dbReference>
<organism evidence="2 3">
    <name type="scientific">Citreimonas salinaria</name>
    <dbReference type="NCBI Taxonomy" id="321339"/>
    <lineage>
        <taxon>Bacteria</taxon>
        <taxon>Pseudomonadati</taxon>
        <taxon>Pseudomonadota</taxon>
        <taxon>Alphaproteobacteria</taxon>
        <taxon>Rhodobacterales</taxon>
        <taxon>Roseobacteraceae</taxon>
        <taxon>Citreimonas</taxon>
    </lineage>
</organism>
<gene>
    <name evidence="2" type="ORF">SAMN05444340_101218</name>
</gene>
<dbReference type="PIRSF" id="PIRSF031900">
    <property type="entry name" value="UCP031900"/>
    <property type="match status" value="1"/>
</dbReference>
<sequence length="311" mass="34205">MPLSLARLRPALLVLLLASGGIGLAALAQDRSAAEHLQTAVWPRDQHGLGGFSGLTVSEDGARFLAITDRGHRVEGVLHREAGRITEIRDLSAHRLRNTDGQITKVREIDAEGLAVAQDGTVYVSLEGEHRIWTYPPGQDTARAVPTPAAFARFSDNRGLEALAIDGDGTLFAIPEQSERWMGDFAVWRRTESGWDDHLTVPRRGVFFLPVGADIGPDGQLYVLERAFMGIGFRSRVRRFSVGPDGLGEEIVLLVSPLRRHDNLEGLSVWRDESGAIRLTMISDDNENLLQKTQLVEYRLPNTLARSDDSG</sequence>
<dbReference type="InterPro" id="IPR011042">
    <property type="entry name" value="6-blade_b-propeller_TolB-like"/>
</dbReference>